<evidence type="ECO:0000256" key="5">
    <source>
        <dbReference type="ARBA" id="ARBA00022741"/>
    </source>
</evidence>
<evidence type="ECO:0000256" key="7">
    <source>
        <dbReference type="ARBA" id="ARBA00022840"/>
    </source>
</evidence>
<dbReference type="InterPro" id="IPR013767">
    <property type="entry name" value="PAS_fold"/>
</dbReference>
<dbReference type="InterPro" id="IPR035965">
    <property type="entry name" value="PAS-like_dom_sf"/>
</dbReference>
<accession>A0AAD0UL71</accession>
<evidence type="ECO:0000256" key="3">
    <source>
        <dbReference type="ARBA" id="ARBA00022553"/>
    </source>
</evidence>
<organism evidence="15 16">
    <name type="scientific">Leptospira kmetyi</name>
    <dbReference type="NCBI Taxonomy" id="408139"/>
    <lineage>
        <taxon>Bacteria</taxon>
        <taxon>Pseudomonadati</taxon>
        <taxon>Spirochaetota</taxon>
        <taxon>Spirochaetia</taxon>
        <taxon>Leptospirales</taxon>
        <taxon>Leptospiraceae</taxon>
        <taxon>Leptospira</taxon>
    </lineage>
</organism>
<dbReference type="SUPFAM" id="SSF55874">
    <property type="entry name" value="ATPase domain of HSP90 chaperone/DNA topoisomerase II/histidine kinase"/>
    <property type="match status" value="1"/>
</dbReference>
<feature type="coiled-coil region" evidence="11">
    <location>
        <begin position="430"/>
        <end position="468"/>
    </location>
</feature>
<dbReference type="Pfam" id="PF02518">
    <property type="entry name" value="HATPase_c"/>
    <property type="match status" value="1"/>
</dbReference>
<protein>
    <recommendedName>
        <fullName evidence="10">Sensor protein FixL</fullName>
        <ecNumber evidence="2">2.7.13.3</ecNumber>
    </recommendedName>
</protein>
<keyword evidence="5" id="KW-0547">Nucleotide-binding</keyword>
<comment type="catalytic activity">
    <reaction evidence="1">
        <text>ATP + protein L-histidine = ADP + protein N-phospho-L-histidine.</text>
        <dbReference type="EC" id="2.7.13.3"/>
    </reaction>
</comment>
<dbReference type="InterPro" id="IPR036890">
    <property type="entry name" value="HATPase_C_sf"/>
</dbReference>
<dbReference type="NCBIfam" id="TIGR00229">
    <property type="entry name" value="sensory_box"/>
    <property type="match status" value="1"/>
</dbReference>
<dbReference type="InterPro" id="IPR004358">
    <property type="entry name" value="Sig_transdc_His_kin-like_C"/>
</dbReference>
<dbReference type="Gene3D" id="3.30.450.40">
    <property type="match status" value="1"/>
</dbReference>
<dbReference type="GO" id="GO:0006355">
    <property type="term" value="P:regulation of DNA-templated transcription"/>
    <property type="evidence" value="ECO:0007669"/>
    <property type="project" value="InterPro"/>
</dbReference>
<evidence type="ECO:0000313" key="15">
    <source>
        <dbReference type="EMBL" id="AYV54516.1"/>
    </source>
</evidence>
<dbReference type="InterPro" id="IPR036097">
    <property type="entry name" value="HisK_dim/P_sf"/>
</dbReference>
<dbReference type="CDD" id="cd00082">
    <property type="entry name" value="HisKA"/>
    <property type="match status" value="1"/>
</dbReference>
<dbReference type="SMART" id="SM00086">
    <property type="entry name" value="PAC"/>
    <property type="match status" value="1"/>
</dbReference>
<dbReference type="InterPro" id="IPR029016">
    <property type="entry name" value="GAF-like_dom_sf"/>
</dbReference>
<dbReference type="Pfam" id="PF00989">
    <property type="entry name" value="PAS"/>
    <property type="match status" value="1"/>
</dbReference>
<dbReference type="PROSITE" id="PS50112">
    <property type="entry name" value="PAS"/>
    <property type="match status" value="1"/>
</dbReference>
<keyword evidence="6" id="KW-0418">Kinase</keyword>
<evidence type="ECO:0000259" key="14">
    <source>
        <dbReference type="PROSITE" id="PS50113"/>
    </source>
</evidence>
<evidence type="ECO:0000256" key="9">
    <source>
        <dbReference type="ARBA" id="ARBA00059827"/>
    </source>
</evidence>
<dbReference type="SUPFAM" id="SSF55781">
    <property type="entry name" value="GAF domain-like"/>
    <property type="match status" value="1"/>
</dbReference>
<dbReference type="InterPro" id="IPR003594">
    <property type="entry name" value="HATPase_dom"/>
</dbReference>
<dbReference type="SMART" id="SM00387">
    <property type="entry name" value="HATPase_c"/>
    <property type="match status" value="1"/>
</dbReference>
<dbReference type="EC" id="2.7.13.3" evidence="2"/>
<keyword evidence="4" id="KW-0808">Transferase</keyword>
<dbReference type="InterPro" id="IPR000014">
    <property type="entry name" value="PAS"/>
</dbReference>
<evidence type="ECO:0000256" key="4">
    <source>
        <dbReference type="ARBA" id="ARBA00022679"/>
    </source>
</evidence>
<dbReference type="SMART" id="SM00091">
    <property type="entry name" value="PAS"/>
    <property type="match status" value="1"/>
</dbReference>
<dbReference type="GO" id="GO:0000155">
    <property type="term" value="F:phosphorelay sensor kinase activity"/>
    <property type="evidence" value="ECO:0007669"/>
    <property type="project" value="InterPro"/>
</dbReference>
<sequence>MIEYRSRIFDPKTVLTMNSNPESGEQLKPPIFRTDKLGVYISSNEEFQKFLELNEIREESFRFSKQVSSLIQEFTQKAFRDKMILPIEFTTEVGYIKPRFVFLRKLFKDEEVSEVEGVLLPELERIEPRQDRRIKINRSYLISNEINQWILKSKSVQELYGGICKILVAEENFGFVCFGTVESRKNLIFKVAYAGENLFQSKEDSEAIDLGPALRVVKTGSPLIVEDIGSQEDFGTWKESCLKAGLKSMGVFPIFLMGELTSVLCIFSKETDYFLEEEANAYVGIAKNLGLGLKNIRESEQRFLAVNAMRESDERFQAIFETVVDAIIMITPKGTIMMFNTAAERMFGYNFTEVVGKNIKFLMPEPYHSEHDHYLLRYLETREKKIIGIGREVMALRKDGTVFPVELAVSEFFQNQNQYFVGVIRDVTARKKSETELKEKTNALEELNRSLEARVEREIENRREQEKALILRSRLADMGEMIGNIAHQWRQPLNAIGLFVQDFLYSYQAEEMDENYIRQSTDKIMNLLEQMSGTIDDFRNYFRPNKTKEKFSVRSAIVKTFSLLEESLKNQNIRIYFNLDSDYEVFGFPNEFSQVILNVIANSRDAIMETKPEEPLIKVELSEKDGKKLVSISDNGGGIEDSVLEKLFQPYFTTKDQGKGTGIGLYMSKSIVENNMGGRIYAYNSEQGAVMVIELP</sequence>
<gene>
    <name evidence="15" type="ORF">EFP84_02660</name>
</gene>
<dbReference type="InterPro" id="IPR000700">
    <property type="entry name" value="PAS-assoc_C"/>
</dbReference>
<dbReference type="SUPFAM" id="SSF47384">
    <property type="entry name" value="Homodimeric domain of signal transducing histidine kinase"/>
    <property type="match status" value="1"/>
</dbReference>
<feature type="domain" description="PAC" evidence="14">
    <location>
        <begin position="389"/>
        <end position="439"/>
    </location>
</feature>
<dbReference type="PANTHER" id="PTHR43065:SF10">
    <property type="entry name" value="PEROXIDE STRESS-ACTIVATED HISTIDINE KINASE MAK3"/>
    <property type="match status" value="1"/>
</dbReference>
<proteinExistence type="predicted"/>
<dbReference type="GO" id="GO:0005524">
    <property type="term" value="F:ATP binding"/>
    <property type="evidence" value="ECO:0007669"/>
    <property type="project" value="UniProtKB-KW"/>
</dbReference>
<feature type="domain" description="PAS" evidence="13">
    <location>
        <begin position="312"/>
        <end position="382"/>
    </location>
</feature>
<keyword evidence="8" id="KW-0902">Two-component regulatory system</keyword>
<evidence type="ECO:0000256" key="6">
    <source>
        <dbReference type="ARBA" id="ARBA00022777"/>
    </source>
</evidence>
<keyword evidence="11" id="KW-0175">Coiled coil</keyword>
<dbReference type="InterPro" id="IPR005467">
    <property type="entry name" value="His_kinase_dom"/>
</dbReference>
<dbReference type="Gene3D" id="3.30.450.20">
    <property type="entry name" value="PAS domain"/>
    <property type="match status" value="1"/>
</dbReference>
<dbReference type="Pfam" id="PF13185">
    <property type="entry name" value="GAF_2"/>
    <property type="match status" value="1"/>
</dbReference>
<evidence type="ECO:0000259" key="13">
    <source>
        <dbReference type="PROSITE" id="PS50112"/>
    </source>
</evidence>
<evidence type="ECO:0000259" key="12">
    <source>
        <dbReference type="PROSITE" id="PS50109"/>
    </source>
</evidence>
<dbReference type="EMBL" id="CP033614">
    <property type="protein sequence ID" value="AYV54516.1"/>
    <property type="molecule type" value="Genomic_DNA"/>
</dbReference>
<dbReference type="PANTHER" id="PTHR43065">
    <property type="entry name" value="SENSOR HISTIDINE KINASE"/>
    <property type="match status" value="1"/>
</dbReference>
<evidence type="ECO:0000256" key="11">
    <source>
        <dbReference type="SAM" id="Coils"/>
    </source>
</evidence>
<dbReference type="InterPro" id="IPR003018">
    <property type="entry name" value="GAF"/>
</dbReference>
<reference evidence="15 16" key="1">
    <citation type="submission" date="2018-11" db="EMBL/GenBank/DDBJ databases">
        <title>Complete genome sequence of Leptospira kmetyi isolate LS 001/16 from soil sample associated with a leptospirosis patient in Kelantan.</title>
        <authorList>
            <person name="Muhammad Yusoff F."/>
            <person name="Muhammad Yusoff S."/>
            <person name="Ahmad M.N."/>
            <person name="Yusof N.Y."/>
            <person name="Aziah I."/>
        </authorList>
    </citation>
    <scope>NUCLEOTIDE SEQUENCE [LARGE SCALE GENOMIC DNA]</scope>
    <source>
        <strain evidence="15 16">LS 001/16</strain>
    </source>
</reference>
<dbReference type="CDD" id="cd00130">
    <property type="entry name" value="PAS"/>
    <property type="match status" value="1"/>
</dbReference>
<dbReference type="AlphaFoldDB" id="A0AAD0UL71"/>
<evidence type="ECO:0000256" key="1">
    <source>
        <dbReference type="ARBA" id="ARBA00000085"/>
    </source>
</evidence>
<dbReference type="KEGG" id="lkm:EFP84_02660"/>
<dbReference type="Proteomes" id="UP000276407">
    <property type="component" value="Chromosome 1"/>
</dbReference>
<dbReference type="InterPro" id="IPR001610">
    <property type="entry name" value="PAC"/>
</dbReference>
<dbReference type="FunFam" id="3.30.450.20:FF:000060">
    <property type="entry name" value="Sensor protein FixL"/>
    <property type="match status" value="1"/>
</dbReference>
<evidence type="ECO:0000256" key="8">
    <source>
        <dbReference type="ARBA" id="ARBA00023012"/>
    </source>
</evidence>
<dbReference type="InterPro" id="IPR003661">
    <property type="entry name" value="HisK_dim/P_dom"/>
</dbReference>
<dbReference type="PROSITE" id="PS50109">
    <property type="entry name" value="HIS_KIN"/>
    <property type="match status" value="1"/>
</dbReference>
<dbReference type="Gene3D" id="3.30.565.10">
    <property type="entry name" value="Histidine kinase-like ATPase, C-terminal domain"/>
    <property type="match status" value="1"/>
</dbReference>
<feature type="domain" description="Histidine kinase" evidence="12">
    <location>
        <begin position="484"/>
        <end position="696"/>
    </location>
</feature>
<keyword evidence="3" id="KW-0597">Phosphoprotein</keyword>
<evidence type="ECO:0000313" key="16">
    <source>
        <dbReference type="Proteomes" id="UP000276407"/>
    </source>
</evidence>
<evidence type="ECO:0000256" key="2">
    <source>
        <dbReference type="ARBA" id="ARBA00012438"/>
    </source>
</evidence>
<dbReference type="PROSITE" id="PS50113">
    <property type="entry name" value="PAC"/>
    <property type="match status" value="1"/>
</dbReference>
<dbReference type="Gene3D" id="1.10.287.130">
    <property type="match status" value="1"/>
</dbReference>
<evidence type="ECO:0000256" key="10">
    <source>
        <dbReference type="ARBA" id="ARBA00070616"/>
    </source>
</evidence>
<comment type="function">
    <text evidence="9">Putative oxygen sensor; modulates the activity of FixJ, a transcriptional activator of nitrogen fixation fixK gene. FixL probably acts as a kinase that phosphorylates FixJ.</text>
</comment>
<name>A0AAD0UL71_9LEPT</name>
<dbReference type="PRINTS" id="PR00344">
    <property type="entry name" value="BCTRLSENSOR"/>
</dbReference>
<keyword evidence="7" id="KW-0067">ATP-binding</keyword>
<dbReference type="SUPFAM" id="SSF55785">
    <property type="entry name" value="PYP-like sensor domain (PAS domain)"/>
    <property type="match status" value="1"/>
</dbReference>